<dbReference type="RefSeq" id="WP_322606838.1">
    <property type="nucleotide sequence ID" value="NZ_JARVCO010000002.1"/>
</dbReference>
<feature type="chain" id="PRO_5045726038" evidence="5">
    <location>
        <begin position="25"/>
        <end position="469"/>
    </location>
</feature>
<dbReference type="Gene3D" id="3.30.1120.10">
    <property type="match status" value="1"/>
</dbReference>
<evidence type="ECO:0000256" key="4">
    <source>
        <dbReference type="ARBA" id="ARBA00022837"/>
    </source>
</evidence>
<evidence type="ECO:0000256" key="3">
    <source>
        <dbReference type="ARBA" id="ARBA00022801"/>
    </source>
</evidence>
<evidence type="ECO:0000259" key="6">
    <source>
        <dbReference type="Pfam" id="PF00884"/>
    </source>
</evidence>
<dbReference type="PROSITE" id="PS00149">
    <property type="entry name" value="SULFATASE_2"/>
    <property type="match status" value="1"/>
</dbReference>
<keyword evidence="4" id="KW-0106">Calcium</keyword>
<accession>A0ABU5MSD0</accession>
<dbReference type="InterPro" id="IPR050738">
    <property type="entry name" value="Sulfatase"/>
</dbReference>
<evidence type="ECO:0000313" key="7">
    <source>
        <dbReference type="EMBL" id="MDZ8117032.1"/>
    </source>
</evidence>
<dbReference type="SUPFAM" id="SSF53649">
    <property type="entry name" value="Alkaline phosphatase-like"/>
    <property type="match status" value="1"/>
</dbReference>
<sequence length="469" mass="51947">MNGCLIKSVGIVLLGILCAGAVSAKTQKPNFVVIFVDDMGYGDIEPFGSKQNKTPELNRMAEEGMKFTSFYAAAPLCSPSRAALMTGCYPKRVGLDVGSIHAVLLAKDAHGLNPSEKTIAEVLKDEGYATACIGKWHLGDQPEFMPNNQGFDTYFGIPYSNNIWPFEKHPKGAPAYPPLPLMRNEKIVEIVEDMGDQAQLCRRFTEEALSFIKENRDQPFFVYLPHTSVHHPRTAPVEFLKRAGKEQNLDEERMLTDKKYAMNQRLRAQVEELDWSTGQVLDCIRDLGLADNTLVIFTSDNGPSAGGSSGPLKGNKGKSFEGGMREPMIAWWPGTIPANTTCDEVATVMDLLPTFAALSGGAVPRDRIIDGKNIMPLLRGDEEATSPYHAFFYHRRDVLEAVRSGEWKLTVKGELYNLDEDIGERNNVAAQHPEVVERLRGYLAACRADLNDPDHCRAVGHNSNPQYLE</sequence>
<keyword evidence="5" id="KW-0732">Signal</keyword>
<proteinExistence type="inferred from homology"/>
<dbReference type="Gene3D" id="3.40.720.10">
    <property type="entry name" value="Alkaline Phosphatase, subunit A"/>
    <property type="match status" value="1"/>
</dbReference>
<dbReference type="PROSITE" id="PS00523">
    <property type="entry name" value="SULFATASE_1"/>
    <property type="match status" value="1"/>
</dbReference>
<keyword evidence="8" id="KW-1185">Reference proteome</keyword>
<organism evidence="7 8">
    <name type="scientific">Pontiella agarivorans</name>
    <dbReference type="NCBI Taxonomy" id="3038953"/>
    <lineage>
        <taxon>Bacteria</taxon>
        <taxon>Pseudomonadati</taxon>
        <taxon>Kiritimatiellota</taxon>
        <taxon>Kiritimatiellia</taxon>
        <taxon>Kiritimatiellales</taxon>
        <taxon>Pontiellaceae</taxon>
        <taxon>Pontiella</taxon>
    </lineage>
</organism>
<evidence type="ECO:0000256" key="2">
    <source>
        <dbReference type="ARBA" id="ARBA00022723"/>
    </source>
</evidence>
<dbReference type="CDD" id="cd16026">
    <property type="entry name" value="GALNS_like"/>
    <property type="match status" value="1"/>
</dbReference>
<evidence type="ECO:0000256" key="1">
    <source>
        <dbReference type="ARBA" id="ARBA00008779"/>
    </source>
</evidence>
<dbReference type="Proteomes" id="UP001290861">
    <property type="component" value="Unassembled WGS sequence"/>
</dbReference>
<evidence type="ECO:0000256" key="5">
    <source>
        <dbReference type="SAM" id="SignalP"/>
    </source>
</evidence>
<comment type="similarity">
    <text evidence="1">Belongs to the sulfatase family.</text>
</comment>
<name>A0ABU5MSD0_9BACT</name>
<protein>
    <submittedName>
        <fullName evidence="7">Sulfatase</fullName>
    </submittedName>
</protein>
<dbReference type="InterPro" id="IPR000917">
    <property type="entry name" value="Sulfatase_N"/>
</dbReference>
<gene>
    <name evidence="7" type="ORF">P9H32_00205</name>
</gene>
<dbReference type="EMBL" id="JARVCO010000002">
    <property type="protein sequence ID" value="MDZ8117032.1"/>
    <property type="molecule type" value="Genomic_DNA"/>
</dbReference>
<feature type="signal peptide" evidence="5">
    <location>
        <begin position="1"/>
        <end position="24"/>
    </location>
</feature>
<evidence type="ECO:0000313" key="8">
    <source>
        <dbReference type="Proteomes" id="UP001290861"/>
    </source>
</evidence>
<dbReference type="PANTHER" id="PTHR42693:SF53">
    <property type="entry name" value="ENDO-4-O-SULFATASE"/>
    <property type="match status" value="1"/>
</dbReference>
<keyword evidence="3" id="KW-0378">Hydrolase</keyword>
<dbReference type="InterPro" id="IPR024607">
    <property type="entry name" value="Sulfatase_CS"/>
</dbReference>
<dbReference type="Pfam" id="PF00884">
    <property type="entry name" value="Sulfatase"/>
    <property type="match status" value="1"/>
</dbReference>
<dbReference type="InterPro" id="IPR017850">
    <property type="entry name" value="Alkaline_phosphatase_core_sf"/>
</dbReference>
<dbReference type="PANTHER" id="PTHR42693">
    <property type="entry name" value="ARYLSULFATASE FAMILY MEMBER"/>
    <property type="match status" value="1"/>
</dbReference>
<reference evidence="7 8" key="1">
    <citation type="journal article" date="2024" name="Appl. Environ. Microbiol.">
        <title>Pontiella agarivorans sp. nov., a novel marine anaerobic bacterium capable of degrading macroalgal polysaccharides and fixing nitrogen.</title>
        <authorList>
            <person name="Liu N."/>
            <person name="Kivenson V."/>
            <person name="Peng X."/>
            <person name="Cui Z."/>
            <person name="Lankiewicz T.S."/>
            <person name="Gosselin K.M."/>
            <person name="English C.J."/>
            <person name="Blair E.M."/>
            <person name="O'Malley M.A."/>
            <person name="Valentine D.L."/>
        </authorList>
    </citation>
    <scope>NUCLEOTIDE SEQUENCE [LARGE SCALE GENOMIC DNA]</scope>
    <source>
        <strain evidence="7 8">NLcol2</strain>
    </source>
</reference>
<keyword evidence="2" id="KW-0479">Metal-binding</keyword>
<feature type="domain" description="Sulfatase N-terminal" evidence="6">
    <location>
        <begin position="29"/>
        <end position="360"/>
    </location>
</feature>
<comment type="caution">
    <text evidence="7">The sequence shown here is derived from an EMBL/GenBank/DDBJ whole genome shotgun (WGS) entry which is preliminary data.</text>
</comment>